<dbReference type="HOGENOM" id="CLU_014001_1_1_1"/>
<dbReference type="VEuPathDB" id="FungiDB:SCHCODRAFT_02642949"/>
<dbReference type="InParanoid" id="D8QIF6"/>
<dbReference type="InterPro" id="IPR036273">
    <property type="entry name" value="CRAL/TRIO_N_dom_sf"/>
</dbReference>
<dbReference type="GO" id="GO:0008526">
    <property type="term" value="F:phosphatidylinositol transfer activity"/>
    <property type="evidence" value="ECO:0007669"/>
    <property type="project" value="TreeGrafter"/>
</dbReference>
<feature type="domain" description="CRAL-TRIO" evidence="1">
    <location>
        <begin position="108"/>
        <end position="252"/>
    </location>
</feature>
<evidence type="ECO:0000313" key="3">
    <source>
        <dbReference type="Proteomes" id="UP000007431"/>
    </source>
</evidence>
<dbReference type="PROSITE" id="PS50191">
    <property type="entry name" value="CRAL_TRIO"/>
    <property type="match status" value="1"/>
</dbReference>
<accession>D8QIF6</accession>
<protein>
    <recommendedName>
        <fullName evidence="1">CRAL-TRIO domain-containing protein</fullName>
    </recommendedName>
</protein>
<dbReference type="InterPro" id="IPR011074">
    <property type="entry name" value="CRAL/TRIO_N_dom"/>
</dbReference>
<dbReference type="InterPro" id="IPR052578">
    <property type="entry name" value="PI_Transfer_CRAL-TRIO"/>
</dbReference>
<dbReference type="Gene3D" id="3.40.525.10">
    <property type="entry name" value="CRAL-TRIO lipid binding domain"/>
    <property type="match status" value="1"/>
</dbReference>
<dbReference type="SMART" id="SM00516">
    <property type="entry name" value="SEC14"/>
    <property type="match status" value="1"/>
</dbReference>
<dbReference type="OMA" id="DIHARPC"/>
<dbReference type="PANTHER" id="PTHR45824:SF29">
    <property type="entry name" value="GH16843P"/>
    <property type="match status" value="1"/>
</dbReference>
<dbReference type="eggNOG" id="KOG1470">
    <property type="taxonomic scope" value="Eukaryota"/>
</dbReference>
<keyword evidence="3" id="KW-1185">Reference proteome</keyword>
<dbReference type="SMART" id="SM01100">
    <property type="entry name" value="CRAL_TRIO_N"/>
    <property type="match status" value="1"/>
</dbReference>
<dbReference type="PANTHER" id="PTHR45824">
    <property type="entry name" value="GH16843P"/>
    <property type="match status" value="1"/>
</dbReference>
<name>D8QIF6_SCHCM</name>
<dbReference type="Pfam" id="PF00650">
    <property type="entry name" value="CRAL_TRIO"/>
    <property type="match status" value="1"/>
</dbReference>
<proteinExistence type="predicted"/>
<sequence length="328" mass="37426">MHKTVLEHFTAADYKLPPGPAGEKLHGCDLGDKAGEYGARREFGPELIEEERFWLSWECIYRYLRATKWKTDQAIQRLEATLRWRRAFGIYDIVNAKHVEPEGVTGKQVLFGYDAQRRPGLYLLPSRQNTDESPRQIHFVFWFLERTLELMGPGVESLALLINFGDRGKHPSMRTAMTVLYILQEHYPERLGRALIIRIPFLVSAFLKMIMPFVDPVTRDKIRLNPSPVKEGLFAPEEIMTEAWGGKAEFEWKHEEYWPALIGMCDAQRERWTQAWKELGGTVGVKEWDYKTREVGAAPIASDATTVSVKADAEDAAPQVTESSAVAA</sequence>
<dbReference type="EMBL" id="GL377313">
    <property type="protein sequence ID" value="EFI92397.1"/>
    <property type="molecule type" value="Genomic_DNA"/>
</dbReference>
<reference evidence="2 3" key="1">
    <citation type="journal article" date="2010" name="Nat. Biotechnol.">
        <title>Genome sequence of the model mushroom Schizophyllum commune.</title>
        <authorList>
            <person name="Ohm R.A."/>
            <person name="de Jong J.F."/>
            <person name="Lugones L.G."/>
            <person name="Aerts A."/>
            <person name="Kothe E."/>
            <person name="Stajich J.E."/>
            <person name="de Vries R.P."/>
            <person name="Record E."/>
            <person name="Levasseur A."/>
            <person name="Baker S.E."/>
            <person name="Bartholomew K.A."/>
            <person name="Coutinho P.M."/>
            <person name="Erdmann S."/>
            <person name="Fowler T.J."/>
            <person name="Gathman A.C."/>
            <person name="Lombard V."/>
            <person name="Henrissat B."/>
            <person name="Knabe N."/>
            <person name="Kuees U."/>
            <person name="Lilly W.W."/>
            <person name="Lindquist E."/>
            <person name="Lucas S."/>
            <person name="Magnuson J.K."/>
            <person name="Piumi F."/>
            <person name="Raudaskoski M."/>
            <person name="Salamov A."/>
            <person name="Schmutz J."/>
            <person name="Schwarze F.W.M.R."/>
            <person name="vanKuyk P.A."/>
            <person name="Horton J.S."/>
            <person name="Grigoriev I.V."/>
            <person name="Woesten H.A.B."/>
        </authorList>
    </citation>
    <scope>NUCLEOTIDE SEQUENCE [LARGE SCALE GENOMIC DNA]</scope>
    <source>
        <strain evidence="3">H4-8 / FGSC 9210</strain>
    </source>
</reference>
<evidence type="ECO:0000259" key="1">
    <source>
        <dbReference type="PROSITE" id="PS50191"/>
    </source>
</evidence>
<gene>
    <name evidence="2" type="ORF">SCHCODRAFT_61185</name>
</gene>
<dbReference type="SUPFAM" id="SSF52087">
    <property type="entry name" value="CRAL/TRIO domain"/>
    <property type="match status" value="1"/>
</dbReference>
<dbReference type="AlphaFoldDB" id="D8QIF6"/>
<dbReference type="InterPro" id="IPR036865">
    <property type="entry name" value="CRAL-TRIO_dom_sf"/>
</dbReference>
<dbReference type="InterPro" id="IPR001251">
    <property type="entry name" value="CRAL-TRIO_dom"/>
</dbReference>
<dbReference type="SUPFAM" id="SSF46938">
    <property type="entry name" value="CRAL/TRIO N-terminal domain"/>
    <property type="match status" value="1"/>
</dbReference>
<dbReference type="Proteomes" id="UP000007431">
    <property type="component" value="Unassembled WGS sequence"/>
</dbReference>
<evidence type="ECO:0000313" key="2">
    <source>
        <dbReference type="EMBL" id="EFI92397.1"/>
    </source>
</evidence>
<dbReference type="CDD" id="cd00170">
    <property type="entry name" value="SEC14"/>
    <property type="match status" value="1"/>
</dbReference>
<dbReference type="Pfam" id="PF03765">
    <property type="entry name" value="CRAL_TRIO_N"/>
    <property type="match status" value="1"/>
</dbReference>
<organism evidence="3">
    <name type="scientific">Schizophyllum commune (strain H4-8 / FGSC 9210)</name>
    <name type="common">Split gill fungus</name>
    <dbReference type="NCBI Taxonomy" id="578458"/>
    <lineage>
        <taxon>Eukaryota</taxon>
        <taxon>Fungi</taxon>
        <taxon>Dikarya</taxon>
        <taxon>Basidiomycota</taxon>
        <taxon>Agaricomycotina</taxon>
        <taxon>Agaricomycetes</taxon>
        <taxon>Agaricomycetidae</taxon>
        <taxon>Agaricales</taxon>
        <taxon>Schizophyllaceae</taxon>
        <taxon>Schizophyllum</taxon>
    </lineage>
</organism>